<keyword evidence="7" id="KW-0732">Signal</keyword>
<dbReference type="InterPro" id="IPR003585">
    <property type="entry name" value="Neurexin-like"/>
</dbReference>
<dbReference type="AlphaFoldDB" id="A0AAV7RBD3"/>
<name>A0AAV7RBD3_PLEWA</name>
<dbReference type="GO" id="GO:0005576">
    <property type="term" value="C:extracellular region"/>
    <property type="evidence" value="ECO:0007669"/>
    <property type="project" value="UniProtKB-SubCell"/>
</dbReference>
<keyword evidence="9 17" id="KW-1133">Transmembrane helix</keyword>
<evidence type="ECO:0000256" key="6">
    <source>
        <dbReference type="ARBA" id="ARBA00022692"/>
    </source>
</evidence>
<evidence type="ECO:0000256" key="10">
    <source>
        <dbReference type="ARBA" id="ARBA00023136"/>
    </source>
</evidence>
<comment type="similarity">
    <text evidence="3 15">Belongs to the syndecan proteoglycan family.</text>
</comment>
<organism evidence="19 20">
    <name type="scientific">Pleurodeles waltl</name>
    <name type="common">Iberian ribbed newt</name>
    <dbReference type="NCBI Taxonomy" id="8319"/>
    <lineage>
        <taxon>Eukaryota</taxon>
        <taxon>Metazoa</taxon>
        <taxon>Chordata</taxon>
        <taxon>Craniata</taxon>
        <taxon>Vertebrata</taxon>
        <taxon>Euteleostomi</taxon>
        <taxon>Amphibia</taxon>
        <taxon>Batrachia</taxon>
        <taxon>Caudata</taxon>
        <taxon>Salamandroidea</taxon>
        <taxon>Salamandridae</taxon>
        <taxon>Pleurodelinae</taxon>
        <taxon>Pleurodeles</taxon>
    </lineage>
</organism>
<evidence type="ECO:0000256" key="4">
    <source>
        <dbReference type="ARBA" id="ARBA00022525"/>
    </source>
</evidence>
<dbReference type="GO" id="GO:0009986">
    <property type="term" value="C:cell surface"/>
    <property type="evidence" value="ECO:0007669"/>
    <property type="project" value="TreeGrafter"/>
</dbReference>
<feature type="compositionally biased region" description="Low complexity" evidence="16">
    <location>
        <begin position="212"/>
        <end position="227"/>
    </location>
</feature>
<keyword evidence="5" id="KW-0597">Phosphoprotein</keyword>
<evidence type="ECO:0000256" key="1">
    <source>
        <dbReference type="ARBA" id="ARBA00004479"/>
    </source>
</evidence>
<evidence type="ECO:0000256" key="13">
    <source>
        <dbReference type="ARBA" id="ARBA00045247"/>
    </source>
</evidence>
<evidence type="ECO:0000256" key="11">
    <source>
        <dbReference type="ARBA" id="ARBA00023180"/>
    </source>
</evidence>
<dbReference type="InterPro" id="IPR027789">
    <property type="entry name" value="Syndecan/Neurexin_dom"/>
</dbReference>
<dbReference type="GO" id="GO:0016477">
    <property type="term" value="P:cell migration"/>
    <property type="evidence" value="ECO:0007669"/>
    <property type="project" value="TreeGrafter"/>
</dbReference>
<dbReference type="InterPro" id="IPR001050">
    <property type="entry name" value="Syndecan"/>
</dbReference>
<evidence type="ECO:0000256" key="12">
    <source>
        <dbReference type="ARBA" id="ARBA00023207"/>
    </source>
</evidence>
<dbReference type="PROSITE" id="PS00964">
    <property type="entry name" value="SYNDECAN"/>
    <property type="match status" value="1"/>
</dbReference>
<evidence type="ECO:0000256" key="5">
    <source>
        <dbReference type="ARBA" id="ARBA00022553"/>
    </source>
</evidence>
<evidence type="ECO:0000256" key="8">
    <source>
        <dbReference type="ARBA" id="ARBA00022974"/>
    </source>
</evidence>
<evidence type="ECO:0000256" key="15">
    <source>
        <dbReference type="RuleBase" id="RU000649"/>
    </source>
</evidence>
<evidence type="ECO:0000256" key="9">
    <source>
        <dbReference type="ARBA" id="ARBA00022989"/>
    </source>
</evidence>
<gene>
    <name evidence="19" type="ORF">NDU88_002268</name>
</gene>
<keyword evidence="20" id="KW-1185">Reference proteome</keyword>
<keyword evidence="10 17" id="KW-0472">Membrane</keyword>
<feature type="compositionally biased region" description="Basic residues" evidence="16">
    <location>
        <begin position="231"/>
        <end position="245"/>
    </location>
</feature>
<feature type="transmembrane region" description="Helical" evidence="17">
    <location>
        <begin position="404"/>
        <end position="428"/>
    </location>
</feature>
<keyword evidence="6 15" id="KW-0812">Transmembrane</keyword>
<dbReference type="PANTHER" id="PTHR10915:SF5">
    <property type="entry name" value="SYNDECAN-1"/>
    <property type="match status" value="1"/>
</dbReference>
<dbReference type="SMART" id="SM00294">
    <property type="entry name" value="4.1m"/>
    <property type="match status" value="1"/>
</dbReference>
<feature type="region of interest" description="Disordered" evidence="16">
    <location>
        <begin position="202"/>
        <end position="308"/>
    </location>
</feature>
<dbReference type="GO" id="GO:0016020">
    <property type="term" value="C:membrane"/>
    <property type="evidence" value="ECO:0007669"/>
    <property type="project" value="UniProtKB-SubCell"/>
</dbReference>
<comment type="function">
    <text evidence="13">Cell surface proteoglycan that contains both heparan sulfate and chondroitin sulfate and that links the cytoskeleton to the interstitial matrix. Regulates exosome biogenesis in concert with SDCBP and PDCD6IP. Able to induce its own expression in dental mesenchymal cells and also in the neighboring dental epithelial cells via an MSX1-mediated pathway.</text>
</comment>
<protein>
    <recommendedName>
        <fullName evidence="15">Syndecan</fullName>
    </recommendedName>
</protein>
<comment type="caution">
    <text evidence="19">The sequence shown here is derived from an EMBL/GenBank/DDBJ whole genome shotgun (WGS) entry which is preliminary data.</text>
</comment>
<dbReference type="PANTHER" id="PTHR10915">
    <property type="entry name" value="SYNDECAN"/>
    <property type="match status" value="1"/>
</dbReference>
<dbReference type="Proteomes" id="UP001066276">
    <property type="component" value="Chromosome 5"/>
</dbReference>
<feature type="region of interest" description="Disordered" evidence="16">
    <location>
        <begin position="75"/>
        <end position="96"/>
    </location>
</feature>
<dbReference type="InterPro" id="IPR030479">
    <property type="entry name" value="Syndecan_CS"/>
</dbReference>
<comment type="subunit">
    <text evidence="14">Interacts with CDCP1. Interacts (via C-terminus) with TIAM1 (via PDZ domain). Interacts with MDK.</text>
</comment>
<keyword evidence="8 15" id="KW-0654">Proteoglycan</keyword>
<reference evidence="19" key="1">
    <citation type="journal article" date="2022" name="bioRxiv">
        <title>Sequencing and chromosome-scale assembly of the giantPleurodeles waltlgenome.</title>
        <authorList>
            <person name="Brown T."/>
            <person name="Elewa A."/>
            <person name="Iarovenko S."/>
            <person name="Subramanian E."/>
            <person name="Araus A.J."/>
            <person name="Petzold A."/>
            <person name="Susuki M."/>
            <person name="Suzuki K.-i.T."/>
            <person name="Hayashi T."/>
            <person name="Toyoda A."/>
            <person name="Oliveira C."/>
            <person name="Osipova E."/>
            <person name="Leigh N.D."/>
            <person name="Simon A."/>
            <person name="Yun M.H."/>
        </authorList>
    </citation>
    <scope>NUCLEOTIDE SEQUENCE</scope>
    <source>
        <strain evidence="19">20211129_DDA</strain>
        <tissue evidence="19">Liver</tissue>
    </source>
</reference>
<evidence type="ECO:0000259" key="18">
    <source>
        <dbReference type="SMART" id="SM00294"/>
    </source>
</evidence>
<dbReference type="EMBL" id="JANPWB010000009">
    <property type="protein sequence ID" value="KAJ1149460.1"/>
    <property type="molecule type" value="Genomic_DNA"/>
</dbReference>
<keyword evidence="4" id="KW-0964">Secreted</keyword>
<evidence type="ECO:0000256" key="17">
    <source>
        <dbReference type="SAM" id="Phobius"/>
    </source>
</evidence>
<dbReference type="Pfam" id="PF01034">
    <property type="entry name" value="Syndecan"/>
    <property type="match status" value="1"/>
</dbReference>
<keyword evidence="12 15" id="KW-0357">Heparan sulfate</keyword>
<evidence type="ECO:0000256" key="2">
    <source>
        <dbReference type="ARBA" id="ARBA00004550"/>
    </source>
</evidence>
<evidence type="ECO:0000256" key="7">
    <source>
        <dbReference type="ARBA" id="ARBA00022729"/>
    </source>
</evidence>
<feature type="compositionally biased region" description="Low complexity" evidence="16">
    <location>
        <begin position="248"/>
        <end position="258"/>
    </location>
</feature>
<keyword evidence="11 15" id="KW-0325">Glycoprotein</keyword>
<sequence length="461" mass="49713">MVGPTLRYSERRHRHAQHFCLSLFSVRSDAEPSRSRSRQPRGRADPGLLSMARTALAAAMLLFFTLAFANDTMNLPPDDQDGSGGDDEDMFSGSGYAPIPDVSNAEEATVPSSTSVLPTVVTENQPPIVPEREMTKEPETIPTTIAVETERPIVDPNEEMHKTHLSAEKNITEEHTAVFLEPTSMPAAHHDADNSTMSHAIFPEVPNIPHGATATAASTQAASSTEAVEPHKHHHHPHHHGHHHEKTTAAPVTEAAVPHMHDDHHPETTSSVAPDVQHGHVHHAHHPESGNATESDDAAPLPTQGSHPLEEDTALEQTTIHVPPSTTDSKPNIPVVAFDDNSEQDRKDAADIEGSGVDNDAADFFIEPSIEPAMPEESAPKIGTAVENDGVSETSKGLMEQKGVLAAVIAGGVAGLVLAICLVGFMLYRMKKKDEGSYCLEETKQTNGGYEKPIKQEEFYA</sequence>
<evidence type="ECO:0000313" key="20">
    <source>
        <dbReference type="Proteomes" id="UP001066276"/>
    </source>
</evidence>
<feature type="compositionally biased region" description="Acidic residues" evidence="16">
    <location>
        <begin position="78"/>
        <end position="90"/>
    </location>
</feature>
<evidence type="ECO:0000313" key="19">
    <source>
        <dbReference type="EMBL" id="KAJ1149460.1"/>
    </source>
</evidence>
<feature type="domain" description="Neurexin/syndecan/glycophorin C" evidence="18">
    <location>
        <begin position="427"/>
        <end position="445"/>
    </location>
</feature>
<comment type="subcellular location">
    <subcellularLocation>
        <location evidence="1 15">Membrane</location>
        <topology evidence="1 15">Single-pass type I membrane protein</topology>
    </subcellularLocation>
    <subcellularLocation>
        <location evidence="2">Secreted</location>
        <location evidence="2">Extracellular exosome</location>
    </subcellularLocation>
</comment>
<evidence type="ECO:0000256" key="3">
    <source>
        <dbReference type="ARBA" id="ARBA00005343"/>
    </source>
</evidence>
<evidence type="ECO:0000256" key="14">
    <source>
        <dbReference type="ARBA" id="ARBA00046939"/>
    </source>
</evidence>
<proteinExistence type="inferred from homology"/>
<accession>A0AAV7RBD3</accession>
<evidence type="ECO:0000256" key="16">
    <source>
        <dbReference type="SAM" id="MobiDB-lite"/>
    </source>
</evidence>